<evidence type="ECO:0000256" key="1">
    <source>
        <dbReference type="SAM" id="Coils"/>
    </source>
</evidence>
<feature type="domain" description="Reverse transcriptase Ty1/copia-type" evidence="3">
    <location>
        <begin position="12"/>
        <end position="96"/>
    </location>
</feature>
<accession>A0ABQ4X6U0</accession>
<dbReference type="CDD" id="cd09272">
    <property type="entry name" value="RNase_HI_RT_Ty1"/>
    <property type="match status" value="1"/>
</dbReference>
<dbReference type="Pfam" id="PF07727">
    <property type="entry name" value="RVT_2"/>
    <property type="match status" value="1"/>
</dbReference>
<evidence type="ECO:0000259" key="3">
    <source>
        <dbReference type="Pfam" id="PF07727"/>
    </source>
</evidence>
<evidence type="ECO:0000313" key="5">
    <source>
        <dbReference type="Proteomes" id="UP001151760"/>
    </source>
</evidence>
<feature type="compositionally biased region" description="Polar residues" evidence="2">
    <location>
        <begin position="435"/>
        <end position="450"/>
    </location>
</feature>
<evidence type="ECO:0000313" key="4">
    <source>
        <dbReference type="EMBL" id="GJS60832.1"/>
    </source>
</evidence>
<proteinExistence type="predicted"/>
<gene>
    <name evidence="4" type="ORF">Tco_0655616</name>
</gene>
<keyword evidence="5" id="KW-1185">Reference proteome</keyword>
<dbReference type="InterPro" id="IPR013103">
    <property type="entry name" value="RVT_2"/>
</dbReference>
<sequence>MQDELLQFKLQKVWTLVDLPNGKRPIGTKWVFRNKKDERGIVIKNKARLVAQGYTQEEGIDYDKVFAPIARIEATRLFLAYASFKDYVVYQMDVKYDIIFGSTKKSLCTEFEKMMHKKFQMSSMGELTFFLRLQTASTPMETQKLLLKDEDGEEVDVHLYRSMIGSLMYLTSSRPDIMFAVCACARYQVNPKVSHLHVMERTFRYLKGQPKLGLWYPKDLPFDLVAYTNSDYAGASLDRKSTTGGCQFLRCRLISWQCKKQTVVANSTSEAEYVAASSMDCLPNATIFEELTRMGSKTTAWNEFSSTMASAIICLATNQKFNFSKFIFESMVKNLENVSGKFLMYPRFVQVFLDKQLEGMQSHKRIYDAPSHTKKIFGNMKRVGKGFSGRVTPLFPTMVVQAQEEMGEDEAVNEEMDDSLVRAATTAFSLEAEQDSSNILKTRSKATPNEPSSPGTSSGGGPRHQETIGDTIAQTRSENVSKLSNDPLLARGNTLRSGEDSLKLKELMELCTNLQNRVIDLEKIKTSQAQEITSLKRRVKRLEKKGGSRTHRLKRLYKVGLSRRVESSDEEGLGEEDASKQGRIADIDADAGINLVSTHFDADTYMFGVHDLVGDEVVVESEVAVKAASTIPVSAATTTTTVITNDEITLLKHCCTEQTKREEEKRNRPPTRAQQRSFMCTYLKNMEGWKPKDLKNKSFVNIQELFDKAIKRVNTFVDYRTELVDKDKETTELQRPIEIVLDKEEVAIDAIPFATKPPSIVDYKIHKEGKKTYYQIIRANGSSKLYLVFSHMLKSFDMEDLETLWILVKAKHGSTRPDEGYERVLWGDLKTMFDPHVEDQVWRNQQDYRVLD</sequence>
<organism evidence="4 5">
    <name type="scientific">Tanacetum coccineum</name>
    <dbReference type="NCBI Taxonomy" id="301880"/>
    <lineage>
        <taxon>Eukaryota</taxon>
        <taxon>Viridiplantae</taxon>
        <taxon>Streptophyta</taxon>
        <taxon>Embryophyta</taxon>
        <taxon>Tracheophyta</taxon>
        <taxon>Spermatophyta</taxon>
        <taxon>Magnoliopsida</taxon>
        <taxon>eudicotyledons</taxon>
        <taxon>Gunneridae</taxon>
        <taxon>Pentapetalae</taxon>
        <taxon>asterids</taxon>
        <taxon>campanulids</taxon>
        <taxon>Asterales</taxon>
        <taxon>Asteraceae</taxon>
        <taxon>Asteroideae</taxon>
        <taxon>Anthemideae</taxon>
        <taxon>Anthemidinae</taxon>
        <taxon>Tanacetum</taxon>
    </lineage>
</organism>
<dbReference type="PANTHER" id="PTHR11439">
    <property type="entry name" value="GAG-POL-RELATED RETROTRANSPOSON"/>
    <property type="match status" value="1"/>
</dbReference>
<name>A0ABQ4X6U0_9ASTR</name>
<feature type="coiled-coil region" evidence="1">
    <location>
        <begin position="504"/>
        <end position="545"/>
    </location>
</feature>
<comment type="caution">
    <text evidence="4">The sequence shown here is derived from an EMBL/GenBank/DDBJ whole genome shotgun (WGS) entry which is preliminary data.</text>
</comment>
<keyword evidence="1" id="KW-0175">Coiled coil</keyword>
<dbReference type="Proteomes" id="UP001151760">
    <property type="component" value="Unassembled WGS sequence"/>
</dbReference>
<reference evidence="4" key="1">
    <citation type="journal article" date="2022" name="Int. J. Mol. Sci.">
        <title>Draft Genome of Tanacetum Coccineum: Genomic Comparison of Closely Related Tanacetum-Family Plants.</title>
        <authorList>
            <person name="Yamashiro T."/>
            <person name="Shiraishi A."/>
            <person name="Nakayama K."/>
            <person name="Satake H."/>
        </authorList>
    </citation>
    <scope>NUCLEOTIDE SEQUENCE</scope>
</reference>
<dbReference type="InterPro" id="IPR049813">
    <property type="entry name" value="Elp-1-like_TD"/>
</dbReference>
<dbReference type="EMBL" id="BQNB010009247">
    <property type="protein sequence ID" value="GJS60832.1"/>
    <property type="molecule type" value="Genomic_DNA"/>
</dbReference>
<dbReference type="PANTHER" id="PTHR11439:SF495">
    <property type="entry name" value="REVERSE TRANSCRIPTASE, RNA-DEPENDENT DNA POLYMERASE-RELATED"/>
    <property type="match status" value="1"/>
</dbReference>
<evidence type="ECO:0000256" key="2">
    <source>
        <dbReference type="SAM" id="MobiDB-lite"/>
    </source>
</evidence>
<dbReference type="CDD" id="cd21931">
    <property type="entry name" value="TD_EMAP-like"/>
    <property type="match status" value="1"/>
</dbReference>
<protein>
    <submittedName>
        <fullName evidence="4">Ribonuclease H-like domain-containing protein</fullName>
    </submittedName>
</protein>
<feature type="region of interest" description="Disordered" evidence="2">
    <location>
        <begin position="432"/>
        <end position="467"/>
    </location>
</feature>
<reference evidence="4" key="2">
    <citation type="submission" date="2022-01" db="EMBL/GenBank/DDBJ databases">
        <authorList>
            <person name="Yamashiro T."/>
            <person name="Shiraishi A."/>
            <person name="Satake H."/>
            <person name="Nakayama K."/>
        </authorList>
    </citation>
    <scope>NUCLEOTIDE SEQUENCE</scope>
</reference>